<dbReference type="PANTHER" id="PTHR47926:SF391">
    <property type="entry name" value="TETRATRICOPEPTIDE-LIKE HELICAL DOMAIN SUPERFAMILY"/>
    <property type="match status" value="1"/>
</dbReference>
<keyword evidence="4" id="KW-1185">Reference proteome</keyword>
<dbReference type="AlphaFoldDB" id="B9I4S3"/>
<dbReference type="GO" id="GO:0003723">
    <property type="term" value="F:RNA binding"/>
    <property type="evidence" value="ECO:0007669"/>
    <property type="project" value="InterPro"/>
</dbReference>
<dbReference type="EMBL" id="CM009301">
    <property type="protein sequence ID" value="PNT09431.1"/>
    <property type="molecule type" value="Genomic_DNA"/>
</dbReference>
<dbReference type="HOGENOM" id="CLU_928728_0_0_1"/>
<dbReference type="PANTHER" id="PTHR47926">
    <property type="entry name" value="PENTATRICOPEPTIDE REPEAT-CONTAINING PROTEIN"/>
    <property type="match status" value="1"/>
</dbReference>
<evidence type="ECO:0000256" key="1">
    <source>
        <dbReference type="ARBA" id="ARBA00022737"/>
    </source>
</evidence>
<feature type="repeat" description="PPR" evidence="2">
    <location>
        <begin position="108"/>
        <end position="142"/>
    </location>
</feature>
<dbReference type="Pfam" id="PF01535">
    <property type="entry name" value="PPR"/>
    <property type="match status" value="1"/>
</dbReference>
<reference evidence="3 4" key="1">
    <citation type="journal article" date="2006" name="Science">
        <title>The genome of black cottonwood, Populus trichocarpa (Torr. &amp; Gray).</title>
        <authorList>
            <person name="Tuskan G.A."/>
            <person name="Difazio S."/>
            <person name="Jansson S."/>
            <person name="Bohlmann J."/>
            <person name="Grigoriev I."/>
            <person name="Hellsten U."/>
            <person name="Putnam N."/>
            <person name="Ralph S."/>
            <person name="Rombauts S."/>
            <person name="Salamov A."/>
            <person name="Schein J."/>
            <person name="Sterck L."/>
            <person name="Aerts A."/>
            <person name="Bhalerao R.R."/>
            <person name="Bhalerao R.P."/>
            <person name="Blaudez D."/>
            <person name="Boerjan W."/>
            <person name="Brun A."/>
            <person name="Brunner A."/>
            <person name="Busov V."/>
            <person name="Campbell M."/>
            <person name="Carlson J."/>
            <person name="Chalot M."/>
            <person name="Chapman J."/>
            <person name="Chen G.L."/>
            <person name="Cooper D."/>
            <person name="Coutinho P.M."/>
            <person name="Couturier J."/>
            <person name="Covert S."/>
            <person name="Cronk Q."/>
            <person name="Cunningham R."/>
            <person name="Davis J."/>
            <person name="Degroeve S."/>
            <person name="Dejardin A."/>
            <person name="Depamphilis C."/>
            <person name="Detter J."/>
            <person name="Dirks B."/>
            <person name="Dubchak I."/>
            <person name="Duplessis S."/>
            <person name="Ehlting J."/>
            <person name="Ellis B."/>
            <person name="Gendler K."/>
            <person name="Goodstein D."/>
            <person name="Gribskov M."/>
            <person name="Grimwood J."/>
            <person name="Groover A."/>
            <person name="Gunter L."/>
            <person name="Hamberger B."/>
            <person name="Heinze B."/>
            <person name="Helariutta Y."/>
            <person name="Henrissat B."/>
            <person name="Holligan D."/>
            <person name="Holt R."/>
            <person name="Huang W."/>
            <person name="Islam-Faridi N."/>
            <person name="Jones S."/>
            <person name="Jones-Rhoades M."/>
            <person name="Jorgensen R."/>
            <person name="Joshi C."/>
            <person name="Kangasjarvi J."/>
            <person name="Karlsson J."/>
            <person name="Kelleher C."/>
            <person name="Kirkpatrick R."/>
            <person name="Kirst M."/>
            <person name="Kohler A."/>
            <person name="Kalluri U."/>
            <person name="Larimer F."/>
            <person name="Leebens-Mack J."/>
            <person name="Leple J.C."/>
            <person name="Locascio P."/>
            <person name="Lou Y."/>
            <person name="Lucas S."/>
            <person name="Martin F."/>
            <person name="Montanini B."/>
            <person name="Napoli C."/>
            <person name="Nelson D.R."/>
            <person name="Nelson C."/>
            <person name="Nieminen K."/>
            <person name="Nilsson O."/>
            <person name="Pereda V."/>
            <person name="Peter G."/>
            <person name="Philippe R."/>
            <person name="Pilate G."/>
            <person name="Poliakov A."/>
            <person name="Razumovskaya J."/>
            <person name="Richardson P."/>
            <person name="Rinaldi C."/>
            <person name="Ritland K."/>
            <person name="Rouze P."/>
            <person name="Ryaboy D."/>
            <person name="Schmutz J."/>
            <person name="Schrader J."/>
            <person name="Segerman B."/>
            <person name="Shin H."/>
            <person name="Siddiqui A."/>
            <person name="Sterky F."/>
            <person name="Terry A."/>
            <person name="Tsai C.J."/>
            <person name="Uberbacher E."/>
            <person name="Unneberg P."/>
            <person name="Vahala J."/>
            <person name="Wall K."/>
            <person name="Wessler S."/>
            <person name="Yang G."/>
            <person name="Yin T."/>
            <person name="Douglas C."/>
            <person name="Marra M."/>
            <person name="Sandberg G."/>
            <person name="Van de Peer Y."/>
            <person name="Rokhsar D."/>
        </authorList>
    </citation>
    <scope>NUCLEOTIDE SEQUENCE [LARGE SCALE GENOMIC DNA]</scope>
    <source>
        <strain evidence="4">cv. Nisqually</strain>
    </source>
</reference>
<gene>
    <name evidence="3" type="ORF">POPTR_012G044200</name>
</gene>
<organism evidence="3 4">
    <name type="scientific">Populus trichocarpa</name>
    <name type="common">Western balsam poplar</name>
    <name type="synonym">Populus balsamifera subsp. trichocarpa</name>
    <dbReference type="NCBI Taxonomy" id="3694"/>
    <lineage>
        <taxon>Eukaryota</taxon>
        <taxon>Viridiplantae</taxon>
        <taxon>Streptophyta</taxon>
        <taxon>Embryophyta</taxon>
        <taxon>Tracheophyta</taxon>
        <taxon>Spermatophyta</taxon>
        <taxon>Magnoliopsida</taxon>
        <taxon>eudicotyledons</taxon>
        <taxon>Gunneridae</taxon>
        <taxon>Pentapetalae</taxon>
        <taxon>rosids</taxon>
        <taxon>fabids</taxon>
        <taxon>Malpighiales</taxon>
        <taxon>Salicaceae</taxon>
        <taxon>Saliceae</taxon>
        <taxon>Populus</taxon>
    </lineage>
</organism>
<dbReference type="InParanoid" id="B9I4S3"/>
<dbReference type="PROSITE" id="PS51375">
    <property type="entry name" value="PPR"/>
    <property type="match status" value="2"/>
</dbReference>
<dbReference type="Proteomes" id="UP000006729">
    <property type="component" value="Chromosome 12"/>
</dbReference>
<protein>
    <recommendedName>
        <fullName evidence="5">Pentatricopeptide repeat-containing protein</fullName>
    </recommendedName>
</protein>
<evidence type="ECO:0000313" key="3">
    <source>
        <dbReference type="EMBL" id="PNT09431.1"/>
    </source>
</evidence>
<keyword evidence="1" id="KW-0677">Repeat</keyword>
<dbReference type="GO" id="GO:0009451">
    <property type="term" value="P:RNA modification"/>
    <property type="evidence" value="ECO:0007669"/>
    <property type="project" value="InterPro"/>
</dbReference>
<feature type="repeat" description="PPR" evidence="2">
    <location>
        <begin position="52"/>
        <end position="86"/>
    </location>
</feature>
<sequence length="300" mass="33674">MKVLEQILAHAIQLGYEQSLFVAGKIIVFCAAAEHGDMSYAVSVFEKTENPDAFIWNTMIRGFGKTNDAPKAFEFYKRMQERGLVADDFTFSFLLKDIETSRQQIFPALVAWNTMIGSYVSCGKFKEALGMFSRMMELGVEPDEATLVETFSAGSSLGALDFGRWDHSCISNTDHGSIIEVNYSLLNMYAKCGALEEAYETFDGMSKKNTVTWNTMILGLAVMALQMMHCHGGMVDEGRRFFDVMKKEYHIQPNDKAQWVHGGYFGASWCNFVWRTLWAACGLHGNVELGKQLESVLPST</sequence>
<evidence type="ECO:0000256" key="2">
    <source>
        <dbReference type="PROSITE-ProRule" id="PRU00708"/>
    </source>
</evidence>
<dbReference type="Pfam" id="PF13041">
    <property type="entry name" value="PPR_2"/>
    <property type="match status" value="2"/>
</dbReference>
<evidence type="ECO:0008006" key="5">
    <source>
        <dbReference type="Google" id="ProtNLM"/>
    </source>
</evidence>
<accession>B9I4S3</accession>
<dbReference type="NCBIfam" id="TIGR00756">
    <property type="entry name" value="PPR"/>
    <property type="match status" value="2"/>
</dbReference>
<evidence type="ECO:0000313" key="4">
    <source>
        <dbReference type="Proteomes" id="UP000006729"/>
    </source>
</evidence>
<dbReference type="InterPro" id="IPR011990">
    <property type="entry name" value="TPR-like_helical_dom_sf"/>
</dbReference>
<dbReference type="InterPro" id="IPR002885">
    <property type="entry name" value="PPR_rpt"/>
</dbReference>
<dbReference type="eggNOG" id="KOG4197">
    <property type="taxonomic scope" value="Eukaryota"/>
</dbReference>
<name>B9I4S3_POPTR</name>
<dbReference type="InterPro" id="IPR046960">
    <property type="entry name" value="PPR_At4g14850-like_plant"/>
</dbReference>
<dbReference type="Gene3D" id="1.25.40.10">
    <property type="entry name" value="Tetratricopeptide repeat domain"/>
    <property type="match status" value="2"/>
</dbReference>
<proteinExistence type="predicted"/>